<dbReference type="Proteomes" id="UP000524237">
    <property type="component" value="Unassembled WGS sequence"/>
</dbReference>
<sequence length="77" mass="8499">MFAQEAMKLRANRPGRDTRDIRLLFSLCHISTLEGAEDLYEEFYPGDVLTQRAVSIVTAILADGPPDAPDVPEPLAL</sequence>
<proteinExistence type="predicted"/>
<dbReference type="RefSeq" id="WP_182484992.1">
    <property type="nucleotide sequence ID" value="NZ_JACGWU010000005.1"/>
</dbReference>
<name>A0A7W3JUS8_9MICO</name>
<gene>
    <name evidence="1" type="ORF">FB555_001681</name>
</gene>
<keyword evidence="2" id="KW-1185">Reference proteome</keyword>
<dbReference type="EMBL" id="JACGWU010000005">
    <property type="protein sequence ID" value="MBA8829572.1"/>
    <property type="molecule type" value="Genomic_DNA"/>
</dbReference>
<organism evidence="1 2">
    <name type="scientific">Alpinimonas psychrophila</name>
    <dbReference type="NCBI Taxonomy" id="748908"/>
    <lineage>
        <taxon>Bacteria</taxon>
        <taxon>Bacillati</taxon>
        <taxon>Actinomycetota</taxon>
        <taxon>Actinomycetes</taxon>
        <taxon>Micrococcales</taxon>
        <taxon>Microbacteriaceae</taxon>
        <taxon>Alpinimonas</taxon>
    </lineage>
</organism>
<comment type="caution">
    <text evidence="1">The sequence shown here is derived from an EMBL/GenBank/DDBJ whole genome shotgun (WGS) entry which is preliminary data.</text>
</comment>
<dbReference type="AlphaFoldDB" id="A0A7W3JUS8"/>
<evidence type="ECO:0000313" key="1">
    <source>
        <dbReference type="EMBL" id="MBA8829572.1"/>
    </source>
</evidence>
<protein>
    <submittedName>
        <fullName evidence="1">Uncharacterized protein</fullName>
    </submittedName>
</protein>
<reference evidence="1 2" key="1">
    <citation type="submission" date="2020-07" db="EMBL/GenBank/DDBJ databases">
        <title>Sequencing the genomes of 1000 actinobacteria strains.</title>
        <authorList>
            <person name="Klenk H.-P."/>
        </authorList>
    </citation>
    <scope>NUCLEOTIDE SEQUENCE [LARGE SCALE GENOMIC DNA]</scope>
    <source>
        <strain evidence="1 2">DSM 23737</strain>
    </source>
</reference>
<accession>A0A7W3JUS8</accession>
<evidence type="ECO:0000313" key="2">
    <source>
        <dbReference type="Proteomes" id="UP000524237"/>
    </source>
</evidence>